<gene>
    <name evidence="1" type="ORF">M8231_00915</name>
</gene>
<evidence type="ECO:0000313" key="1">
    <source>
        <dbReference type="EMBL" id="URI15588.1"/>
    </source>
</evidence>
<keyword evidence="2" id="KW-1185">Reference proteome</keyword>
<protein>
    <submittedName>
        <fullName evidence="1">Uncharacterized protein</fullName>
    </submittedName>
</protein>
<evidence type="ECO:0000313" key="2">
    <source>
        <dbReference type="Proteomes" id="UP001055429"/>
    </source>
</evidence>
<dbReference type="RefSeq" id="WP_250202048.1">
    <property type="nucleotide sequence ID" value="NZ_CP097649.1"/>
</dbReference>
<dbReference type="EMBL" id="CP097649">
    <property type="protein sequence ID" value="URI15588.1"/>
    <property type="molecule type" value="Genomic_DNA"/>
</dbReference>
<dbReference type="Proteomes" id="UP001055429">
    <property type="component" value="Chromosome"/>
</dbReference>
<reference evidence="1" key="1">
    <citation type="submission" date="2022-05" db="EMBL/GenBank/DDBJ databases">
        <title>Brevundimonas albigilva TT17 genome sequence.</title>
        <authorList>
            <person name="Lee K."/>
            <person name="Son H."/>
        </authorList>
    </citation>
    <scope>NUCLEOTIDE SEQUENCE</scope>
    <source>
        <strain evidence="1">TT17</strain>
    </source>
</reference>
<organism evidence="1 2">
    <name type="scientific">Brevundimonas albigilva</name>
    <dbReference type="NCBI Taxonomy" id="1312364"/>
    <lineage>
        <taxon>Bacteria</taxon>
        <taxon>Pseudomonadati</taxon>
        <taxon>Pseudomonadota</taxon>
        <taxon>Alphaproteobacteria</taxon>
        <taxon>Caulobacterales</taxon>
        <taxon>Caulobacteraceae</taxon>
        <taxon>Brevundimonas</taxon>
    </lineage>
</organism>
<proteinExistence type="predicted"/>
<sequence length="79" mass="8757">MRRLLDKLIQGTPACEVKAENDGFSLVGKPDRLEEFSALVREAVDHAGEDFVVFPTSDGHHGYSRMFVVPLDGDRAPSR</sequence>
<name>A0ABY4SRX4_9CAUL</name>
<accession>A0ABY4SRX4</accession>